<evidence type="ECO:0008006" key="3">
    <source>
        <dbReference type="Google" id="ProtNLM"/>
    </source>
</evidence>
<protein>
    <recommendedName>
        <fullName evidence="3">Immunity 49 family protein</fullName>
    </recommendedName>
</protein>
<reference evidence="1 2" key="1">
    <citation type="submission" date="2020-07" db="EMBL/GenBank/DDBJ databases">
        <title>Sequencing the genomes of 1000 actinobacteria strains.</title>
        <authorList>
            <person name="Klenk H.-P."/>
        </authorList>
    </citation>
    <scope>NUCLEOTIDE SEQUENCE [LARGE SCALE GENOMIC DNA]</scope>
    <source>
        <strain evidence="1 2">DSM 45278</strain>
    </source>
</reference>
<proteinExistence type="predicted"/>
<name>A0A7Y9XA41_9ACTN</name>
<dbReference type="EMBL" id="JACCHL010000001">
    <property type="protein sequence ID" value="NYH52014.1"/>
    <property type="molecule type" value="Genomic_DNA"/>
</dbReference>
<sequence length="318" mass="35611">MEPQYTGATITRSAIPIFPRKSGIGIPNQVHDLSTSAYRDNAKYFPEDRARQIGRIEKKTTCVSSALSGVYLDAKISLAVDPEAGMLETWEAWVATMQVADALFLASTIPRGTEVECMIDHEVRKLNGIGPRYFTNASNWTTAFFLAVTCRESERVRRLCEIPVELLREAGESKGTEYNEYTYHWIAALQAFVLERPGLVRHLTKAIELSDPDSGAFGGDALDKLVFPQMNTFRCLLEEDSDGFNKALAQGLQLFKGYYTADEERAKDIKGVVPLGLLAMACWARDKQQHRPELRLEVESGYLPRYILDGGWVGEFPT</sequence>
<organism evidence="1 2">
    <name type="scientific">Nocardiopsis sinuspersici</name>
    <dbReference type="NCBI Taxonomy" id="501010"/>
    <lineage>
        <taxon>Bacteria</taxon>
        <taxon>Bacillati</taxon>
        <taxon>Actinomycetota</taxon>
        <taxon>Actinomycetes</taxon>
        <taxon>Streptosporangiales</taxon>
        <taxon>Nocardiopsidaceae</taxon>
        <taxon>Nocardiopsis</taxon>
    </lineage>
</organism>
<dbReference type="Pfam" id="PF15575">
    <property type="entry name" value="Imm49"/>
    <property type="match status" value="1"/>
</dbReference>
<dbReference type="RefSeq" id="WP_179809646.1">
    <property type="nucleotide sequence ID" value="NZ_JACCHL010000001.1"/>
</dbReference>
<dbReference type="AlphaFoldDB" id="A0A7Y9XA41"/>
<gene>
    <name evidence="1" type="ORF">HNR06_001603</name>
</gene>
<comment type="caution">
    <text evidence="1">The sequence shown here is derived from an EMBL/GenBank/DDBJ whole genome shotgun (WGS) entry which is preliminary data.</text>
</comment>
<evidence type="ECO:0000313" key="2">
    <source>
        <dbReference type="Proteomes" id="UP000584931"/>
    </source>
</evidence>
<evidence type="ECO:0000313" key="1">
    <source>
        <dbReference type="EMBL" id="NYH52014.1"/>
    </source>
</evidence>
<accession>A0A7Y9XA41</accession>
<dbReference type="InterPro" id="IPR029074">
    <property type="entry name" value="Imm49"/>
</dbReference>
<dbReference type="Proteomes" id="UP000584931">
    <property type="component" value="Unassembled WGS sequence"/>
</dbReference>